<keyword evidence="11" id="KW-1185">Reference proteome</keyword>
<comment type="similarity">
    <text evidence="2">Belongs to the heat shock protein 70 family.</text>
</comment>
<gene>
    <name evidence="10" type="ORF">Val02_43380</name>
</gene>
<name>A0A8J3YN83_9ACTN</name>
<feature type="compositionally biased region" description="Low complexity" evidence="8">
    <location>
        <begin position="578"/>
        <end position="599"/>
    </location>
</feature>
<dbReference type="Gene3D" id="3.90.640.10">
    <property type="entry name" value="Actin, Chain A, domain 4"/>
    <property type="match status" value="1"/>
</dbReference>
<dbReference type="PRINTS" id="PR00301">
    <property type="entry name" value="HEATSHOCK70"/>
</dbReference>
<dbReference type="Proteomes" id="UP000619260">
    <property type="component" value="Unassembled WGS sequence"/>
</dbReference>
<dbReference type="InterPro" id="IPR013126">
    <property type="entry name" value="Hsp_70_fam"/>
</dbReference>
<evidence type="ECO:0000256" key="3">
    <source>
        <dbReference type="ARBA" id="ARBA00022729"/>
    </source>
</evidence>
<evidence type="ECO:0000256" key="5">
    <source>
        <dbReference type="ARBA" id="ARBA00022840"/>
    </source>
</evidence>
<dbReference type="Pfam" id="PF00012">
    <property type="entry name" value="HSP70"/>
    <property type="match status" value="1"/>
</dbReference>
<dbReference type="Gene3D" id="3.30.420.40">
    <property type="match status" value="2"/>
</dbReference>
<evidence type="ECO:0000256" key="9">
    <source>
        <dbReference type="SAM" id="Phobius"/>
    </source>
</evidence>
<evidence type="ECO:0008006" key="12">
    <source>
        <dbReference type="Google" id="ProtNLM"/>
    </source>
</evidence>
<organism evidence="10 11">
    <name type="scientific">Virgisporangium aliadipatigenens</name>
    <dbReference type="NCBI Taxonomy" id="741659"/>
    <lineage>
        <taxon>Bacteria</taxon>
        <taxon>Bacillati</taxon>
        <taxon>Actinomycetota</taxon>
        <taxon>Actinomycetes</taxon>
        <taxon>Micromonosporales</taxon>
        <taxon>Micromonosporaceae</taxon>
        <taxon>Virgisporangium</taxon>
    </lineage>
</organism>
<dbReference type="RefSeq" id="WP_203900965.1">
    <property type="nucleotide sequence ID" value="NZ_BOPF01000015.1"/>
</dbReference>
<dbReference type="EMBL" id="BOPF01000015">
    <property type="protein sequence ID" value="GIJ47452.1"/>
    <property type="molecule type" value="Genomic_DNA"/>
</dbReference>
<feature type="compositionally biased region" description="Pro residues" evidence="8">
    <location>
        <begin position="391"/>
        <end position="402"/>
    </location>
</feature>
<dbReference type="GO" id="GO:0140662">
    <property type="term" value="F:ATP-dependent protein folding chaperone"/>
    <property type="evidence" value="ECO:0007669"/>
    <property type="project" value="InterPro"/>
</dbReference>
<evidence type="ECO:0000256" key="8">
    <source>
        <dbReference type="SAM" id="MobiDB-lite"/>
    </source>
</evidence>
<feature type="compositionally biased region" description="Pro residues" evidence="8">
    <location>
        <begin position="434"/>
        <end position="446"/>
    </location>
</feature>
<keyword evidence="9" id="KW-0812">Transmembrane</keyword>
<protein>
    <recommendedName>
        <fullName evidence="12">Hsp70 protein</fullName>
    </recommendedName>
</protein>
<keyword evidence="6" id="KW-0346">Stress response</keyword>
<dbReference type="AlphaFoldDB" id="A0A8J3YN83"/>
<dbReference type="SUPFAM" id="SSF53067">
    <property type="entry name" value="Actin-like ATPase domain"/>
    <property type="match status" value="2"/>
</dbReference>
<dbReference type="InterPro" id="IPR043129">
    <property type="entry name" value="ATPase_NBD"/>
</dbReference>
<sequence length="725" mass="73801">MPTLLAVDLGTSHTVAVVQRDGSHPQTLLFDGSPVLPSGVYADAHGDLRTGRDAERLARVEPHRFEPHPKQRVDEGAVLLGDAEVEVPALLAAVLRRVLDEARNAGWSAADPVVLTCPADWGPHRREVLVSAAGRAGLGSPRLVEEPIAAAAYCTEVLGARVQPGRPLLVFDFGGGTLDLALLAVDPGGSFRVLSVGGLENLGGLDVDSVLVGHLGSMVASRRPDVWERLSRPRELGDVRDRATFWAEVRGAKEMLSRTTSAPIAVPGTDQAVYLTREELERLAGPLVDRAVDETRRALDTAGVRGGDLGAILLVGGSSRIPLVATRLHTRFGVAPTVPEQPELPVALGALRTAATDSGAPSTSDPSAGRAGPRPPAGPVYPPAGHVGAPYPAPSSPFPADPSAPGYPAGSPAYPGGPTGSPAYPGGPTAYPGGPVPGGSPLPGGPTPTSGGPFPPGAYGGTASPTTGGPAFPTSGPAHPTTGGPAFPTSAPGYPTSGPGVGYDTTSPTGLPVSGIPTSGPGGYSTVDSGQWRGPAPVPSGRSHRVVVVAASLVVAIVLAVAGVVVFKTFNGPGGDNNAGAGPTSSAGAGPGGTTPSPSVAAMPTDPAPDGFAWCDAARKLFCPTEPVCELDDDEVECSAAHDVETFSGGYLKSNAQISNEAMKNAPEVKEGCGDAVMKERALDPAKVADWARYSQWRQINGVNFFFCHAGPRQGTTKGSDFKTQ</sequence>
<evidence type="ECO:0000256" key="7">
    <source>
        <dbReference type="ARBA" id="ARBA00023186"/>
    </source>
</evidence>
<feature type="region of interest" description="Disordered" evidence="8">
    <location>
        <begin position="578"/>
        <end position="605"/>
    </location>
</feature>
<dbReference type="PROSITE" id="PS01036">
    <property type="entry name" value="HSP70_3"/>
    <property type="match status" value="1"/>
</dbReference>
<keyword evidence="5" id="KW-0067">ATP-binding</keyword>
<evidence type="ECO:0000256" key="2">
    <source>
        <dbReference type="ARBA" id="ARBA00007381"/>
    </source>
</evidence>
<accession>A0A8J3YN83</accession>
<feature type="compositionally biased region" description="Polar residues" evidence="8">
    <location>
        <begin position="355"/>
        <end position="365"/>
    </location>
</feature>
<dbReference type="PANTHER" id="PTHR45639:SF3">
    <property type="entry name" value="HYPOXIA UP-REGULATED PROTEIN 1"/>
    <property type="match status" value="1"/>
</dbReference>
<feature type="transmembrane region" description="Helical" evidence="9">
    <location>
        <begin position="546"/>
        <end position="567"/>
    </location>
</feature>
<comment type="subcellular location">
    <subcellularLocation>
        <location evidence="1">Endoplasmic reticulum lumen</location>
    </subcellularLocation>
</comment>
<reference evidence="10" key="1">
    <citation type="submission" date="2021-01" db="EMBL/GenBank/DDBJ databases">
        <title>Whole genome shotgun sequence of Virgisporangium aliadipatigenens NBRC 105644.</title>
        <authorList>
            <person name="Komaki H."/>
            <person name="Tamura T."/>
        </authorList>
    </citation>
    <scope>NUCLEOTIDE SEQUENCE</scope>
    <source>
        <strain evidence="10">NBRC 105644</strain>
    </source>
</reference>
<dbReference type="PANTHER" id="PTHR45639">
    <property type="entry name" value="HSC70CB, ISOFORM G-RELATED"/>
    <property type="match status" value="1"/>
</dbReference>
<feature type="compositionally biased region" description="Low complexity" evidence="8">
    <location>
        <begin position="461"/>
        <end position="478"/>
    </location>
</feature>
<keyword evidence="9" id="KW-1133">Transmembrane helix</keyword>
<feature type="compositionally biased region" description="Pro residues" evidence="8">
    <location>
        <begin position="373"/>
        <end position="382"/>
    </location>
</feature>
<keyword evidence="4" id="KW-0547">Nucleotide-binding</keyword>
<feature type="region of interest" description="Disordered" evidence="8">
    <location>
        <begin position="354"/>
        <end position="541"/>
    </location>
</feature>
<evidence type="ECO:0000256" key="4">
    <source>
        <dbReference type="ARBA" id="ARBA00022741"/>
    </source>
</evidence>
<evidence type="ECO:0000313" key="11">
    <source>
        <dbReference type="Proteomes" id="UP000619260"/>
    </source>
</evidence>
<keyword evidence="3" id="KW-0732">Signal</keyword>
<feature type="compositionally biased region" description="Low complexity" evidence="8">
    <location>
        <begin position="403"/>
        <end position="433"/>
    </location>
</feature>
<dbReference type="GO" id="GO:0030968">
    <property type="term" value="P:endoplasmic reticulum unfolded protein response"/>
    <property type="evidence" value="ECO:0007669"/>
    <property type="project" value="TreeGrafter"/>
</dbReference>
<comment type="caution">
    <text evidence="10">The sequence shown here is derived from an EMBL/GenBank/DDBJ whole genome shotgun (WGS) entry which is preliminary data.</text>
</comment>
<evidence type="ECO:0000256" key="6">
    <source>
        <dbReference type="ARBA" id="ARBA00023016"/>
    </source>
</evidence>
<dbReference type="GO" id="GO:0005524">
    <property type="term" value="F:ATP binding"/>
    <property type="evidence" value="ECO:0007669"/>
    <property type="project" value="UniProtKB-KW"/>
</dbReference>
<evidence type="ECO:0000313" key="10">
    <source>
        <dbReference type="EMBL" id="GIJ47452.1"/>
    </source>
</evidence>
<keyword evidence="7" id="KW-0143">Chaperone</keyword>
<dbReference type="InterPro" id="IPR018181">
    <property type="entry name" value="Heat_shock_70_CS"/>
</dbReference>
<proteinExistence type="inferred from homology"/>
<evidence type="ECO:0000256" key="1">
    <source>
        <dbReference type="ARBA" id="ARBA00004319"/>
    </source>
</evidence>
<keyword evidence="9" id="KW-0472">Membrane</keyword>